<dbReference type="GO" id="GO:0005886">
    <property type="term" value="C:plasma membrane"/>
    <property type="evidence" value="ECO:0007669"/>
    <property type="project" value="UniProtKB-SubCell"/>
</dbReference>
<evidence type="ECO:0000313" key="8">
    <source>
        <dbReference type="EMBL" id="CAE8686622.1"/>
    </source>
</evidence>
<keyword evidence="5 7" id="KW-1133">Transmembrane helix</keyword>
<dbReference type="EMBL" id="CAJNNW010026619">
    <property type="protein sequence ID" value="CAE8686622.1"/>
    <property type="molecule type" value="Genomic_DNA"/>
</dbReference>
<gene>
    <name evidence="8" type="ORF">PGLA2088_LOCUS25066</name>
</gene>
<evidence type="ECO:0000256" key="4">
    <source>
        <dbReference type="ARBA" id="ARBA00022692"/>
    </source>
</evidence>
<protein>
    <recommendedName>
        <fullName evidence="10">XK-related protein</fullName>
    </recommendedName>
</protein>
<dbReference type="Proteomes" id="UP000626109">
    <property type="component" value="Unassembled WGS sequence"/>
</dbReference>
<feature type="transmembrane region" description="Helical" evidence="7">
    <location>
        <begin position="16"/>
        <end position="39"/>
    </location>
</feature>
<evidence type="ECO:0008006" key="10">
    <source>
        <dbReference type="Google" id="ProtNLM"/>
    </source>
</evidence>
<dbReference type="Pfam" id="PF09815">
    <property type="entry name" value="XK-related"/>
    <property type="match status" value="1"/>
</dbReference>
<feature type="transmembrane region" description="Helical" evidence="7">
    <location>
        <begin position="306"/>
        <end position="329"/>
    </location>
</feature>
<keyword evidence="3" id="KW-1003">Cell membrane</keyword>
<dbReference type="InterPro" id="IPR050895">
    <property type="entry name" value="XK-related_scramblase"/>
</dbReference>
<evidence type="ECO:0000256" key="7">
    <source>
        <dbReference type="SAM" id="Phobius"/>
    </source>
</evidence>
<comment type="subcellular location">
    <subcellularLocation>
        <location evidence="1">Cell membrane</location>
        <topology evidence="1">Multi-pass membrane protein</topology>
    </subcellularLocation>
</comment>
<dbReference type="InterPro" id="IPR018629">
    <property type="entry name" value="XK-rel"/>
</dbReference>
<dbReference type="PANTHER" id="PTHR16024">
    <property type="entry name" value="XK-RELATED PROTEIN"/>
    <property type="match status" value="1"/>
</dbReference>
<organism evidence="8 9">
    <name type="scientific">Polarella glacialis</name>
    <name type="common">Dinoflagellate</name>
    <dbReference type="NCBI Taxonomy" id="89957"/>
    <lineage>
        <taxon>Eukaryota</taxon>
        <taxon>Sar</taxon>
        <taxon>Alveolata</taxon>
        <taxon>Dinophyceae</taxon>
        <taxon>Suessiales</taxon>
        <taxon>Suessiaceae</taxon>
        <taxon>Polarella</taxon>
    </lineage>
</organism>
<feature type="non-terminal residue" evidence="8">
    <location>
        <position position="346"/>
    </location>
</feature>
<proteinExistence type="inferred from homology"/>
<evidence type="ECO:0000256" key="3">
    <source>
        <dbReference type="ARBA" id="ARBA00022475"/>
    </source>
</evidence>
<evidence type="ECO:0000256" key="1">
    <source>
        <dbReference type="ARBA" id="ARBA00004651"/>
    </source>
</evidence>
<comment type="caution">
    <text evidence="8">The sequence shown here is derived from an EMBL/GenBank/DDBJ whole genome shotgun (WGS) entry which is preliminary data.</text>
</comment>
<comment type="similarity">
    <text evidence="2">Belongs to the XK family.</text>
</comment>
<evidence type="ECO:0000313" key="9">
    <source>
        <dbReference type="Proteomes" id="UP000626109"/>
    </source>
</evidence>
<sequence>MDTGVPTPMPTWERNLVVLALIVHVIDVGLDLMVVTLFLSHAQWGFFFGAAGVILWAWLVSSLYISFGGGAPATGDGIDEDGPSTLGNLQNFFLNFVQVQIFAEAYRCVFCHGDTDYFHTLRLMEAILESAPQSLLQLYALVIWAAAGVGAPSGAAPLLRLSVFSSFVSVGLGLAMWELKVQFRTSSGYVVAVAVMRAFEIAARSATLAVFAGLTHPYGFFWCLIIDYGVMLVLIVRHQSVQFTYGLFVALPLVLVSLEPLVWRREDHAVPKDSYYLVRILEFVIMWFFIIKMQDEDTIEMDKGGTWLGCEVLGLFSMLGLFVTLPFVWRIARQHELSRDVADWAE</sequence>
<feature type="transmembrane region" description="Helical" evidence="7">
    <location>
        <begin position="275"/>
        <end position="294"/>
    </location>
</feature>
<keyword evidence="4 7" id="KW-0812">Transmembrane</keyword>
<dbReference type="PANTHER" id="PTHR16024:SF28">
    <property type="entry name" value="XK-RELATED PROTEIN"/>
    <property type="match status" value="1"/>
</dbReference>
<dbReference type="AlphaFoldDB" id="A0A813JV78"/>
<evidence type="ECO:0000256" key="5">
    <source>
        <dbReference type="ARBA" id="ARBA00022989"/>
    </source>
</evidence>
<feature type="transmembrane region" description="Helical" evidence="7">
    <location>
        <begin position="243"/>
        <end position="263"/>
    </location>
</feature>
<evidence type="ECO:0000256" key="2">
    <source>
        <dbReference type="ARBA" id="ARBA00008789"/>
    </source>
</evidence>
<accession>A0A813JV78</accession>
<reference evidence="8" key="1">
    <citation type="submission" date="2021-02" db="EMBL/GenBank/DDBJ databases">
        <authorList>
            <person name="Dougan E. K."/>
            <person name="Rhodes N."/>
            <person name="Thang M."/>
            <person name="Chan C."/>
        </authorList>
    </citation>
    <scope>NUCLEOTIDE SEQUENCE</scope>
</reference>
<feature type="transmembrane region" description="Helical" evidence="7">
    <location>
        <begin position="46"/>
        <end position="67"/>
    </location>
</feature>
<keyword evidence="6 7" id="KW-0472">Membrane</keyword>
<name>A0A813JV78_POLGL</name>
<evidence type="ECO:0000256" key="6">
    <source>
        <dbReference type="ARBA" id="ARBA00023136"/>
    </source>
</evidence>